<feature type="region of interest" description="Disordered" evidence="1">
    <location>
        <begin position="55"/>
        <end position="85"/>
    </location>
</feature>
<sequence>MDLSTISIATGDCNPSTSENGDIAASHCVGRTRRQVSTIVSSSFTTFRHLTSLDDYHQPLAREEEEEEEEEEEGRQGIGGEPVHRHKETVSLDGCIYLDPILLIEEAEILCNETPPTDLQLLLLMNRP</sequence>
<accession>A0ABR4Q7L5</accession>
<keyword evidence="3" id="KW-1185">Reference proteome</keyword>
<dbReference type="EMBL" id="JAKROA010000008">
    <property type="protein sequence ID" value="KAL5105523.1"/>
    <property type="molecule type" value="Genomic_DNA"/>
</dbReference>
<reference evidence="2 3" key="1">
    <citation type="journal article" date="2022" name="Front. Cell. Infect. Microbiol.">
        <title>The Genomes of Two Strains of Taenia crassiceps the Animal Model for the Study of Human Cysticercosis.</title>
        <authorList>
            <person name="Bobes R.J."/>
            <person name="Estrada K."/>
            <person name="Rios-Valencia D.G."/>
            <person name="Calderon-Gallegos A."/>
            <person name="de la Torre P."/>
            <person name="Carrero J.C."/>
            <person name="Sanchez-Flores A."/>
            <person name="Laclette J.P."/>
        </authorList>
    </citation>
    <scope>NUCLEOTIDE SEQUENCE [LARGE SCALE GENOMIC DNA]</scope>
    <source>
        <strain evidence="2">WFUcys</strain>
    </source>
</reference>
<evidence type="ECO:0000313" key="3">
    <source>
        <dbReference type="Proteomes" id="UP001651158"/>
    </source>
</evidence>
<organism evidence="2 3">
    <name type="scientific">Taenia crassiceps</name>
    <dbReference type="NCBI Taxonomy" id="6207"/>
    <lineage>
        <taxon>Eukaryota</taxon>
        <taxon>Metazoa</taxon>
        <taxon>Spiralia</taxon>
        <taxon>Lophotrochozoa</taxon>
        <taxon>Platyhelminthes</taxon>
        <taxon>Cestoda</taxon>
        <taxon>Eucestoda</taxon>
        <taxon>Cyclophyllidea</taxon>
        <taxon>Taeniidae</taxon>
        <taxon>Taenia</taxon>
    </lineage>
</organism>
<name>A0ABR4Q7L5_9CEST</name>
<comment type="caution">
    <text evidence="2">The sequence shown here is derived from an EMBL/GenBank/DDBJ whole genome shotgun (WGS) entry which is preliminary data.</text>
</comment>
<dbReference type="Proteomes" id="UP001651158">
    <property type="component" value="Unassembled WGS sequence"/>
</dbReference>
<evidence type="ECO:0000256" key="1">
    <source>
        <dbReference type="SAM" id="MobiDB-lite"/>
    </source>
</evidence>
<feature type="compositionally biased region" description="Acidic residues" evidence="1">
    <location>
        <begin position="63"/>
        <end position="73"/>
    </location>
</feature>
<evidence type="ECO:0000313" key="2">
    <source>
        <dbReference type="EMBL" id="KAL5105523.1"/>
    </source>
</evidence>
<proteinExistence type="predicted"/>
<gene>
    <name evidence="2" type="ORF">TcWFU_006950</name>
</gene>
<protein>
    <submittedName>
        <fullName evidence="2">Uncharacterized protein</fullName>
    </submittedName>
</protein>